<accession>A0A9X2PTL3</accession>
<dbReference type="Pfam" id="PF02353">
    <property type="entry name" value="CMAS"/>
    <property type="match status" value="1"/>
</dbReference>
<keyword evidence="4" id="KW-0949">S-adenosyl-L-methionine</keyword>
<dbReference type="CDD" id="cd02440">
    <property type="entry name" value="AdoMet_MTases"/>
    <property type="match status" value="1"/>
</dbReference>
<name>A0A9X2PTL3_9BACT</name>
<dbReference type="RefSeq" id="WP_259079150.1">
    <property type="nucleotide sequence ID" value="NZ_JANUAU010000001.1"/>
</dbReference>
<protein>
    <submittedName>
        <fullName evidence="7">Cyclopropane-fatty-acyl-phospholipid synthase</fullName>
        <ecNumber evidence="7">2.1.1.79</ecNumber>
    </submittedName>
</protein>
<evidence type="ECO:0000256" key="3">
    <source>
        <dbReference type="ARBA" id="ARBA00022679"/>
    </source>
</evidence>
<dbReference type="InterPro" id="IPR029063">
    <property type="entry name" value="SAM-dependent_MTases_sf"/>
</dbReference>
<dbReference type="EC" id="2.1.1.79" evidence="7"/>
<comment type="caution">
    <text evidence="7">The sequence shown here is derived from an EMBL/GenBank/DDBJ whole genome shotgun (WGS) entry which is preliminary data.</text>
</comment>
<keyword evidence="5" id="KW-0443">Lipid metabolism</keyword>
<reference evidence="7" key="1">
    <citation type="submission" date="2022-08" db="EMBL/GenBank/DDBJ databases">
        <title>Genomic Encyclopedia of Type Strains, Phase V (KMG-V): Genome sequencing to study the core and pangenomes of soil and plant-associated prokaryotes.</title>
        <authorList>
            <person name="Whitman W."/>
        </authorList>
    </citation>
    <scope>NUCLEOTIDE SEQUENCE</scope>
    <source>
        <strain evidence="7">0</strain>
    </source>
</reference>
<evidence type="ECO:0000256" key="4">
    <source>
        <dbReference type="ARBA" id="ARBA00022691"/>
    </source>
</evidence>
<evidence type="ECO:0000313" key="8">
    <source>
        <dbReference type="Proteomes" id="UP001155027"/>
    </source>
</evidence>
<evidence type="ECO:0000256" key="2">
    <source>
        <dbReference type="ARBA" id="ARBA00022603"/>
    </source>
</evidence>
<keyword evidence="2 7" id="KW-0489">Methyltransferase</keyword>
<dbReference type="PANTHER" id="PTHR43667">
    <property type="entry name" value="CYCLOPROPANE-FATTY-ACYL-PHOSPHOLIPID SYNTHASE"/>
    <property type="match status" value="1"/>
</dbReference>
<feature type="active site" evidence="6">
    <location>
        <position position="360"/>
    </location>
</feature>
<dbReference type="NCBIfam" id="NF008686">
    <property type="entry name" value="PRK11705.1"/>
    <property type="match status" value="1"/>
</dbReference>
<dbReference type="Proteomes" id="UP001155027">
    <property type="component" value="Unassembled WGS sequence"/>
</dbReference>
<sequence>MQPSAKKTSSRSANAERKNVTGRPAVQGLLARADVRINGDRPWDIQVHYRDLYQRVLAGWSLAFGEAYMEGWWDCAALDECVHRLMAARLHEEVRSWHVAWNVVKAKLMNLQGRSRAHQVGEHHYDRGNDLFEAMLDVHMVYSCGYWRRAETLDEAQTAKLDLICRKIGVEPGDRVLDVGCGWGGFLQFVAEEYGARGVGVTVSEEQARLARARCEGMPVEIRLEDYRDLQGESFDHVVSVGMFEHVGPKNYETFFDVVRRCLKPGGLFLLETIGNESTSVTTDPWIDKYIFPNGTIPSVVQLAEALGERFVIEDWHNFGPDYDRTLMAWYRRFVDRWEALKGRYDERFYRMWTFYLLSCAGSFRARHNQNWQLVLSPGGVGGDYRSVR</sequence>
<evidence type="ECO:0000256" key="6">
    <source>
        <dbReference type="PIRSR" id="PIRSR003085-1"/>
    </source>
</evidence>
<keyword evidence="3 7" id="KW-0808">Transferase</keyword>
<dbReference type="PIRSF" id="PIRSF003085">
    <property type="entry name" value="CMAS"/>
    <property type="match status" value="1"/>
</dbReference>
<evidence type="ECO:0000256" key="1">
    <source>
        <dbReference type="ARBA" id="ARBA00010815"/>
    </source>
</evidence>
<dbReference type="GO" id="GO:0032259">
    <property type="term" value="P:methylation"/>
    <property type="evidence" value="ECO:0007669"/>
    <property type="project" value="UniProtKB-KW"/>
</dbReference>
<comment type="similarity">
    <text evidence="1">Belongs to the CFA/CMAS family.</text>
</comment>
<dbReference type="PANTHER" id="PTHR43667:SF1">
    <property type="entry name" value="CYCLOPROPANE-FATTY-ACYL-PHOSPHOLIPID SYNTHASE"/>
    <property type="match status" value="1"/>
</dbReference>
<dbReference type="GO" id="GO:0008825">
    <property type="term" value="F:cyclopropane-fatty-acyl-phospholipid synthase activity"/>
    <property type="evidence" value="ECO:0007669"/>
    <property type="project" value="UniProtKB-EC"/>
</dbReference>
<evidence type="ECO:0000256" key="5">
    <source>
        <dbReference type="ARBA" id="ARBA00023098"/>
    </source>
</evidence>
<dbReference type="InterPro" id="IPR050723">
    <property type="entry name" value="CFA/CMAS"/>
</dbReference>
<dbReference type="InterPro" id="IPR003333">
    <property type="entry name" value="CMAS"/>
</dbReference>
<dbReference type="AlphaFoldDB" id="A0A9X2PTL3"/>
<dbReference type="GO" id="GO:0008610">
    <property type="term" value="P:lipid biosynthetic process"/>
    <property type="evidence" value="ECO:0007669"/>
    <property type="project" value="InterPro"/>
</dbReference>
<evidence type="ECO:0000313" key="7">
    <source>
        <dbReference type="EMBL" id="MCS3676294.1"/>
    </source>
</evidence>
<gene>
    <name evidence="7" type="ORF">GGP71_000190</name>
</gene>
<dbReference type="Gene3D" id="3.40.50.150">
    <property type="entry name" value="Vaccinia Virus protein VP39"/>
    <property type="match status" value="1"/>
</dbReference>
<organism evidence="7 8">
    <name type="scientific">Salinibacter ruber</name>
    <dbReference type="NCBI Taxonomy" id="146919"/>
    <lineage>
        <taxon>Bacteria</taxon>
        <taxon>Pseudomonadati</taxon>
        <taxon>Rhodothermota</taxon>
        <taxon>Rhodothermia</taxon>
        <taxon>Rhodothermales</taxon>
        <taxon>Salinibacteraceae</taxon>
        <taxon>Salinibacter</taxon>
    </lineage>
</organism>
<dbReference type="SUPFAM" id="SSF53335">
    <property type="entry name" value="S-adenosyl-L-methionine-dependent methyltransferases"/>
    <property type="match status" value="1"/>
</dbReference>
<dbReference type="EMBL" id="JANUAU010000001">
    <property type="protein sequence ID" value="MCS3676294.1"/>
    <property type="molecule type" value="Genomic_DNA"/>
</dbReference>
<proteinExistence type="inferred from homology"/>